<dbReference type="InterPro" id="IPR002123">
    <property type="entry name" value="Plipid/glycerol_acylTrfase"/>
</dbReference>
<proteinExistence type="predicted"/>
<dbReference type="AlphaFoldDB" id="A0A9X0QY53"/>
<evidence type="ECO:0000256" key="2">
    <source>
        <dbReference type="ARBA" id="ARBA00022679"/>
    </source>
</evidence>
<dbReference type="CDD" id="cd07989">
    <property type="entry name" value="LPLAT_AGPAT-like"/>
    <property type="match status" value="1"/>
</dbReference>
<comment type="caution">
    <text evidence="6">The sequence shown here is derived from an EMBL/GenBank/DDBJ whole genome shotgun (WGS) entry which is preliminary data.</text>
</comment>
<keyword evidence="4" id="KW-0812">Transmembrane</keyword>
<accession>A0A9X0QY53</accession>
<dbReference type="SMART" id="SM00563">
    <property type="entry name" value="PlsC"/>
    <property type="match status" value="1"/>
</dbReference>
<evidence type="ECO:0000259" key="5">
    <source>
        <dbReference type="SMART" id="SM00563"/>
    </source>
</evidence>
<keyword evidence="7" id="KW-1185">Reference proteome</keyword>
<keyword evidence="2" id="KW-0808">Transferase</keyword>
<dbReference type="PANTHER" id="PTHR10434:SF40">
    <property type="entry name" value="1-ACYL-SN-GLYCEROL-3-PHOSPHATE ACYLTRANSFERASE"/>
    <property type="match status" value="1"/>
</dbReference>
<dbReference type="Proteomes" id="UP000600101">
    <property type="component" value="Unassembled WGS sequence"/>
</dbReference>
<dbReference type="GO" id="GO:0003841">
    <property type="term" value="F:1-acylglycerol-3-phosphate O-acyltransferase activity"/>
    <property type="evidence" value="ECO:0007669"/>
    <property type="project" value="TreeGrafter"/>
</dbReference>
<feature type="transmembrane region" description="Helical" evidence="4">
    <location>
        <begin position="7"/>
        <end position="29"/>
    </location>
</feature>
<dbReference type="EMBL" id="JACOMF010000005">
    <property type="protein sequence ID" value="MBC4015048.1"/>
    <property type="molecule type" value="Genomic_DNA"/>
</dbReference>
<dbReference type="SUPFAM" id="SSF69593">
    <property type="entry name" value="Glycerol-3-phosphate (1)-acyltransferase"/>
    <property type="match status" value="1"/>
</dbReference>
<reference evidence="6" key="1">
    <citation type="submission" date="2020-08" db="EMBL/GenBank/DDBJ databases">
        <authorList>
            <person name="Hu Y."/>
            <person name="Nguyen S.V."/>
            <person name="Li F."/>
            <person name="Fanning S."/>
        </authorList>
    </citation>
    <scope>NUCLEOTIDE SEQUENCE</scope>
    <source>
        <strain evidence="6">SYSU D8009</strain>
    </source>
</reference>
<dbReference type="GO" id="GO:0006654">
    <property type="term" value="P:phosphatidic acid biosynthetic process"/>
    <property type="evidence" value="ECO:0007669"/>
    <property type="project" value="TreeGrafter"/>
</dbReference>
<organism evidence="6 7">
    <name type="scientific">Siccirubricoccus deserti</name>
    <dbReference type="NCBI Taxonomy" id="2013562"/>
    <lineage>
        <taxon>Bacteria</taxon>
        <taxon>Pseudomonadati</taxon>
        <taxon>Pseudomonadota</taxon>
        <taxon>Alphaproteobacteria</taxon>
        <taxon>Acetobacterales</taxon>
        <taxon>Roseomonadaceae</taxon>
        <taxon>Siccirubricoccus</taxon>
    </lineage>
</organism>
<evidence type="ECO:0000313" key="6">
    <source>
        <dbReference type="EMBL" id="MBC4015048.1"/>
    </source>
</evidence>
<evidence type="ECO:0000256" key="4">
    <source>
        <dbReference type="SAM" id="Phobius"/>
    </source>
</evidence>
<dbReference type="RefSeq" id="WP_186769812.1">
    <property type="nucleotide sequence ID" value="NZ_JACOMF010000005.1"/>
</dbReference>
<comment type="pathway">
    <text evidence="1">Lipid metabolism.</text>
</comment>
<evidence type="ECO:0000256" key="1">
    <source>
        <dbReference type="ARBA" id="ARBA00005189"/>
    </source>
</evidence>
<protein>
    <submittedName>
        <fullName evidence="6">1-acyl-sn-glycerol-3-phosphate acyltransferase</fullName>
    </submittedName>
</protein>
<keyword evidence="4" id="KW-0472">Membrane</keyword>
<gene>
    <name evidence="6" type="ORF">H7965_06890</name>
</gene>
<name>A0A9X0QY53_9PROT</name>
<evidence type="ECO:0000256" key="3">
    <source>
        <dbReference type="ARBA" id="ARBA00023315"/>
    </source>
</evidence>
<keyword evidence="4" id="KW-1133">Transmembrane helix</keyword>
<dbReference type="Pfam" id="PF01553">
    <property type="entry name" value="Acyltransferase"/>
    <property type="match status" value="1"/>
</dbReference>
<keyword evidence="3 6" id="KW-0012">Acyltransferase</keyword>
<dbReference type="PANTHER" id="PTHR10434">
    <property type="entry name" value="1-ACYL-SN-GLYCEROL-3-PHOSPHATE ACYLTRANSFERASE"/>
    <property type="match status" value="1"/>
</dbReference>
<feature type="domain" description="Phospholipid/glycerol acyltransferase" evidence="5">
    <location>
        <begin position="71"/>
        <end position="185"/>
    </location>
</feature>
<sequence>MIWLRSLLFNMAFFGATGFIALVLLPLALGPRHWLTLPIRGWAAVVLWLLRVICGIHLRVTGAEHLPRGAGLIAAKHQSAFDTVVWLRLLPDPVYVLKKELLHIPLYGRLARNSGMIAVDRAGGASAMRHLLKAGRAAAEAGRQIVIFPEGTRVAPGVRVPYQPGVLALAAATGLPVVPVATDSGRYWGRRSFCKCPGTITVAVLPPLPTELRRDALMERLEAEIEAETARLLSGEAVDKPVDELGAGVRS</sequence>
<evidence type="ECO:0000313" key="7">
    <source>
        <dbReference type="Proteomes" id="UP000600101"/>
    </source>
</evidence>